<evidence type="ECO:0000256" key="1">
    <source>
        <dbReference type="SAM" id="Phobius"/>
    </source>
</evidence>
<keyword evidence="1" id="KW-0472">Membrane</keyword>
<comment type="caution">
    <text evidence="2">The sequence shown here is derived from an EMBL/GenBank/DDBJ whole genome shotgun (WGS) entry which is preliminary data.</text>
</comment>
<protein>
    <submittedName>
        <fullName evidence="2">Hydrolase</fullName>
    </submittedName>
</protein>
<dbReference type="GO" id="GO:0016787">
    <property type="term" value="F:hydrolase activity"/>
    <property type="evidence" value="ECO:0007669"/>
    <property type="project" value="UniProtKB-KW"/>
</dbReference>
<evidence type="ECO:0000313" key="3">
    <source>
        <dbReference type="Proteomes" id="UP000488936"/>
    </source>
</evidence>
<dbReference type="Proteomes" id="UP000488936">
    <property type="component" value="Unassembled WGS sequence"/>
</dbReference>
<dbReference type="EMBL" id="WMJY01000006">
    <property type="protein sequence ID" value="MTH29103.1"/>
    <property type="molecule type" value="Genomic_DNA"/>
</dbReference>
<name>A0A7K1GKZ3_9FLAO</name>
<keyword evidence="2" id="KW-0378">Hydrolase</keyword>
<proteinExistence type="predicted"/>
<dbReference type="RefSeq" id="WP_155035082.1">
    <property type="nucleotide sequence ID" value="NZ_JBHTIG010000011.1"/>
</dbReference>
<organism evidence="2 3">
    <name type="scientific">Myroides pelagicus</name>
    <dbReference type="NCBI Taxonomy" id="270914"/>
    <lineage>
        <taxon>Bacteria</taxon>
        <taxon>Pseudomonadati</taxon>
        <taxon>Bacteroidota</taxon>
        <taxon>Flavobacteriia</taxon>
        <taxon>Flavobacteriales</taxon>
        <taxon>Flavobacteriaceae</taxon>
        <taxon>Myroides</taxon>
    </lineage>
</organism>
<dbReference type="OrthoDB" id="1451701at2"/>
<evidence type="ECO:0000313" key="2">
    <source>
        <dbReference type="EMBL" id="MTH29103.1"/>
    </source>
</evidence>
<keyword evidence="1" id="KW-1133">Transmembrane helix</keyword>
<dbReference type="AlphaFoldDB" id="A0A7K1GKZ3"/>
<sequence>MRHKAFFYLFLFSLLIVVLLYANNKNMYKAEARKIEIAHKRIDIVRDSLKAAKADLIEAKYFSLENNADAQEYFNYKTLDKDIVRIKEEVLALNHQEDGNPLVPYGKINGEKCIVNKIEVLNHRWLIAEFYAGDLRGEVLVKYFFNPEKPTTFDSIETVLYNKK</sequence>
<feature type="transmembrane region" description="Helical" evidence="1">
    <location>
        <begin position="6"/>
        <end position="24"/>
    </location>
</feature>
<gene>
    <name evidence="2" type="ORF">GJV77_04105</name>
</gene>
<keyword evidence="1" id="KW-0812">Transmembrane</keyword>
<reference evidence="2 3" key="1">
    <citation type="journal article" date="2006" name="Int. J. Syst. Evol. Microbiol.">
        <title>Myroides pelagicus sp. nov., isolated from seawater in Thailand.</title>
        <authorList>
            <person name="Yoon J."/>
            <person name="Maneerat S."/>
            <person name="Kawai F."/>
            <person name="Yokota A."/>
        </authorList>
    </citation>
    <scope>NUCLEOTIDE SEQUENCE [LARGE SCALE GENOMIC DNA]</scope>
    <source>
        <strain evidence="2 3">SM1T</strain>
    </source>
</reference>
<keyword evidence="3" id="KW-1185">Reference proteome</keyword>
<accession>A0A7K1GKZ3</accession>